<sequence>MIRPLVSIFLLLAIASVAIPRLSNLSQRADAAMQSRIAGLVARHDVPCTRLLTLGDAMRGHR</sequence>
<organism evidence="1 2">
    <name type="scientific">Cupriavidus pauculus</name>
    <dbReference type="NCBI Taxonomy" id="82633"/>
    <lineage>
        <taxon>Bacteria</taxon>
        <taxon>Pseudomonadati</taxon>
        <taxon>Pseudomonadota</taxon>
        <taxon>Betaproteobacteria</taxon>
        <taxon>Burkholderiales</taxon>
        <taxon>Burkholderiaceae</taxon>
        <taxon>Cupriavidus</taxon>
    </lineage>
</organism>
<evidence type="ECO:0000313" key="1">
    <source>
        <dbReference type="EMBL" id="QET04823.1"/>
    </source>
</evidence>
<reference evidence="1 2" key="1">
    <citation type="submission" date="2019-09" db="EMBL/GenBank/DDBJ databases">
        <title>FDA dAtabase for Regulatory Grade micrObial Sequences (FDA-ARGOS): Supporting development and validation of Infectious Disease Dx tests.</title>
        <authorList>
            <person name="Sciortino C."/>
            <person name="Tallon L."/>
            <person name="Sadzewicz L."/>
            <person name="Vavikolanu K."/>
            <person name="Mehta A."/>
            <person name="Aluvathingal J."/>
            <person name="Nadendla S."/>
            <person name="Nandy P."/>
            <person name="Geyer C."/>
            <person name="Yan Y."/>
            <person name="Sichtig H."/>
        </authorList>
    </citation>
    <scope>NUCLEOTIDE SEQUENCE [LARGE SCALE GENOMIC DNA]</scope>
    <source>
        <strain evidence="1 2">FDAARGOS_664</strain>
    </source>
</reference>
<dbReference type="Proteomes" id="UP000322822">
    <property type="component" value="Chromosome 2"/>
</dbReference>
<name>A0A5P2HBH9_9BURK</name>
<proteinExistence type="predicted"/>
<protein>
    <submittedName>
        <fullName evidence="1">Uncharacterized protein</fullName>
    </submittedName>
</protein>
<dbReference type="AlphaFoldDB" id="A0A5P2HBH9"/>
<dbReference type="EMBL" id="CP044067">
    <property type="protein sequence ID" value="QET04823.1"/>
    <property type="molecule type" value="Genomic_DNA"/>
</dbReference>
<dbReference type="RefSeq" id="WP_150374886.1">
    <property type="nucleotide sequence ID" value="NZ_CP044067.1"/>
</dbReference>
<accession>A0A5P2HBH9</accession>
<evidence type="ECO:0000313" key="2">
    <source>
        <dbReference type="Proteomes" id="UP000322822"/>
    </source>
</evidence>
<gene>
    <name evidence="1" type="ORF">FOB72_22345</name>
</gene>